<evidence type="ECO:0000313" key="2">
    <source>
        <dbReference type="Proteomes" id="UP000219440"/>
    </source>
</evidence>
<proteinExistence type="predicted"/>
<dbReference type="AlphaFoldDB" id="A0A2C8Z672"/>
<evidence type="ECO:0000313" key="1">
    <source>
        <dbReference type="EMBL" id="SOE59259.1"/>
    </source>
</evidence>
<sequence>MRVHVLLGVTVSSESSAAAEGTPVRWTRVGFPHNFGGMAG</sequence>
<reference evidence="1 2" key="1">
    <citation type="submission" date="2017-09" db="EMBL/GenBank/DDBJ databases">
        <authorList>
            <person name="Ehlers B."/>
            <person name="Leendertz F.H."/>
        </authorList>
    </citation>
    <scope>NUCLEOTIDE SEQUENCE [LARGE SCALE GENOMIC DNA]</scope>
    <source>
        <strain evidence="1 2">CGMCC 1.05381</strain>
    </source>
</reference>
<accession>A0A2C8Z672</accession>
<dbReference type="Proteomes" id="UP000219440">
    <property type="component" value="Unassembled WGS sequence"/>
</dbReference>
<protein>
    <submittedName>
        <fullName evidence="1">Uncharacterized protein</fullName>
    </submittedName>
</protein>
<name>A0A2C8Z672_9MICO</name>
<gene>
    <name evidence="1" type="ORF">SAMN06296378_0910</name>
</gene>
<organism evidence="1 2">
    <name type="scientific">Salinibacterium xinjiangense</name>
    <dbReference type="NCBI Taxonomy" id="386302"/>
    <lineage>
        <taxon>Bacteria</taxon>
        <taxon>Bacillati</taxon>
        <taxon>Actinomycetota</taxon>
        <taxon>Actinomycetes</taxon>
        <taxon>Micrococcales</taxon>
        <taxon>Microbacteriaceae</taxon>
        <taxon>Salinibacterium</taxon>
    </lineage>
</organism>
<keyword evidence="2" id="KW-1185">Reference proteome</keyword>
<dbReference type="EMBL" id="OCST01000002">
    <property type="protein sequence ID" value="SOE59259.1"/>
    <property type="molecule type" value="Genomic_DNA"/>
</dbReference>